<dbReference type="AlphaFoldDB" id="A0A4R3LNL3"/>
<evidence type="ECO:0000313" key="2">
    <source>
        <dbReference type="EMBL" id="TCT00095.1"/>
    </source>
</evidence>
<dbReference type="EMBL" id="SMAF01000004">
    <property type="protein sequence ID" value="TCT00095.1"/>
    <property type="molecule type" value="Genomic_DNA"/>
</dbReference>
<name>A0A4R3LNL3_9GAMM</name>
<evidence type="ECO:0000256" key="1">
    <source>
        <dbReference type="SAM" id="MobiDB-lite"/>
    </source>
</evidence>
<gene>
    <name evidence="2" type="ORF">EDC25_10485</name>
</gene>
<comment type="caution">
    <text evidence="2">The sequence shown here is derived from an EMBL/GenBank/DDBJ whole genome shotgun (WGS) entry which is preliminary data.</text>
</comment>
<protein>
    <submittedName>
        <fullName evidence="2">Uncharacterized protein</fullName>
    </submittedName>
</protein>
<evidence type="ECO:0000313" key="3">
    <source>
        <dbReference type="Proteomes" id="UP000294599"/>
    </source>
</evidence>
<sequence length="60" mass="6736">MAAKRKEPPSVQDNDTAPRTMPHSSGDRTVQPADLSEGKTYRGGVYRRPNLDAPERRKKD</sequence>
<reference evidence="2 3" key="1">
    <citation type="submission" date="2019-03" db="EMBL/GenBank/DDBJ databases">
        <title>Genomic Encyclopedia of Type Strains, Phase IV (KMG-IV): sequencing the most valuable type-strain genomes for metagenomic binning, comparative biology and taxonomic classification.</title>
        <authorList>
            <person name="Goeker M."/>
        </authorList>
    </citation>
    <scope>NUCLEOTIDE SEQUENCE [LARGE SCALE GENOMIC DNA]</scope>
    <source>
        <strain evidence="2 3">DSM 21944</strain>
    </source>
</reference>
<organism evidence="2 3">
    <name type="scientific">Pseudofulvimonas gallinarii</name>
    <dbReference type="NCBI Taxonomy" id="634155"/>
    <lineage>
        <taxon>Bacteria</taxon>
        <taxon>Pseudomonadati</taxon>
        <taxon>Pseudomonadota</taxon>
        <taxon>Gammaproteobacteria</taxon>
        <taxon>Lysobacterales</taxon>
        <taxon>Rhodanobacteraceae</taxon>
        <taxon>Pseudofulvimonas</taxon>
    </lineage>
</organism>
<proteinExistence type="predicted"/>
<feature type="compositionally biased region" description="Basic and acidic residues" evidence="1">
    <location>
        <begin position="49"/>
        <end position="60"/>
    </location>
</feature>
<keyword evidence="3" id="KW-1185">Reference proteome</keyword>
<dbReference type="Proteomes" id="UP000294599">
    <property type="component" value="Unassembled WGS sequence"/>
</dbReference>
<accession>A0A4R3LNL3</accession>
<feature type="region of interest" description="Disordered" evidence="1">
    <location>
        <begin position="1"/>
        <end position="60"/>
    </location>
</feature>